<dbReference type="PROSITE" id="PS50088">
    <property type="entry name" value="ANK_REPEAT"/>
    <property type="match status" value="5"/>
</dbReference>
<dbReference type="SUPFAM" id="SSF48403">
    <property type="entry name" value="Ankyrin repeat"/>
    <property type="match status" value="1"/>
</dbReference>
<feature type="repeat" description="ANK" evidence="3">
    <location>
        <begin position="175"/>
        <end position="207"/>
    </location>
</feature>
<evidence type="ECO:0000313" key="4">
    <source>
        <dbReference type="EMBL" id="KAA0146967.1"/>
    </source>
</evidence>
<organism evidence="4 5">
    <name type="scientific">Cafeteria roenbergensis</name>
    <name type="common">Marine flagellate</name>
    <dbReference type="NCBI Taxonomy" id="33653"/>
    <lineage>
        <taxon>Eukaryota</taxon>
        <taxon>Sar</taxon>
        <taxon>Stramenopiles</taxon>
        <taxon>Bigyra</taxon>
        <taxon>Opalozoa</taxon>
        <taxon>Bicosoecida</taxon>
        <taxon>Cafeteriaceae</taxon>
        <taxon>Cafeteria</taxon>
    </lineage>
</organism>
<evidence type="ECO:0000256" key="1">
    <source>
        <dbReference type="ARBA" id="ARBA00022737"/>
    </source>
</evidence>
<evidence type="ECO:0000256" key="3">
    <source>
        <dbReference type="PROSITE-ProRule" id="PRU00023"/>
    </source>
</evidence>
<evidence type="ECO:0000313" key="5">
    <source>
        <dbReference type="Proteomes" id="UP000323011"/>
    </source>
</evidence>
<name>A0A5A8C2T0_CAFRO</name>
<dbReference type="Pfam" id="PF12796">
    <property type="entry name" value="Ank_2"/>
    <property type="match status" value="2"/>
</dbReference>
<feature type="repeat" description="ANK" evidence="3">
    <location>
        <begin position="142"/>
        <end position="174"/>
    </location>
</feature>
<accession>A0A5A8C2T0</accession>
<evidence type="ECO:0000256" key="2">
    <source>
        <dbReference type="ARBA" id="ARBA00023043"/>
    </source>
</evidence>
<proteinExistence type="predicted"/>
<feature type="repeat" description="ANK" evidence="3">
    <location>
        <begin position="76"/>
        <end position="108"/>
    </location>
</feature>
<comment type="caution">
    <text evidence="4">The sequence shown here is derived from an EMBL/GenBank/DDBJ whole genome shotgun (WGS) entry which is preliminary data.</text>
</comment>
<dbReference type="EMBL" id="VLTN01000074">
    <property type="protein sequence ID" value="KAA0146967.1"/>
    <property type="molecule type" value="Genomic_DNA"/>
</dbReference>
<dbReference type="InterPro" id="IPR036770">
    <property type="entry name" value="Ankyrin_rpt-contain_sf"/>
</dbReference>
<dbReference type="PANTHER" id="PTHR24171">
    <property type="entry name" value="ANKYRIN REPEAT DOMAIN-CONTAINING PROTEIN 39-RELATED"/>
    <property type="match status" value="1"/>
</dbReference>
<dbReference type="AlphaFoldDB" id="A0A5A8C2T0"/>
<reference evidence="4 5" key="1">
    <citation type="submission" date="2019-07" db="EMBL/GenBank/DDBJ databases">
        <title>Genomes of Cafeteria roenbergensis.</title>
        <authorList>
            <person name="Fischer M.G."/>
            <person name="Hackl T."/>
            <person name="Roman M."/>
        </authorList>
    </citation>
    <scope>NUCLEOTIDE SEQUENCE [LARGE SCALE GENOMIC DNA]</scope>
    <source>
        <strain evidence="4 5">BVI</strain>
    </source>
</reference>
<keyword evidence="5" id="KW-1185">Reference proteome</keyword>
<dbReference type="PROSITE" id="PS50297">
    <property type="entry name" value="ANK_REP_REGION"/>
    <property type="match status" value="5"/>
</dbReference>
<feature type="repeat" description="ANK" evidence="3">
    <location>
        <begin position="43"/>
        <end position="75"/>
    </location>
</feature>
<feature type="repeat" description="ANK" evidence="3">
    <location>
        <begin position="109"/>
        <end position="141"/>
    </location>
</feature>
<dbReference type="Proteomes" id="UP000323011">
    <property type="component" value="Unassembled WGS sequence"/>
</dbReference>
<dbReference type="OMA" id="IHRSANT"/>
<keyword evidence="1" id="KW-0677">Repeat</keyword>
<dbReference type="SMART" id="SM00248">
    <property type="entry name" value="ANK"/>
    <property type="match status" value="5"/>
</dbReference>
<sequence length="276" mass="29045">MGCCASTQASPPDGDAVFRSEGRAEAAKRSHAFMRDNGWPVENSGACLHRAVAEGRTPVVATLLGEGADASAMDDAGWTVLTSAAFRGHTEVVGLLLEHGAALEAANGRGWTPLLAAAHGGRPDVARLLLDRGAAAEVVGADDSTPLIVAARRGHTTVVRALLEHGAAMEARNQAGMTALIAASLKGRATVVRLLLLQGADALATDDEGQSAWDRASSVRCREALAHTEPLQRWHRRRQLALWAPQREAWEDDGGASLDGASPLAASQHVHWEFDV</sequence>
<protein>
    <submittedName>
        <fullName evidence="4">Uncharacterized protein</fullName>
    </submittedName>
</protein>
<dbReference type="Gene3D" id="1.25.40.20">
    <property type="entry name" value="Ankyrin repeat-containing domain"/>
    <property type="match status" value="2"/>
</dbReference>
<gene>
    <name evidence="4" type="ORF">FNF29_07704</name>
</gene>
<dbReference type="InterPro" id="IPR002110">
    <property type="entry name" value="Ankyrin_rpt"/>
</dbReference>
<keyword evidence="2 3" id="KW-0040">ANK repeat</keyword>